<reference evidence="2" key="1">
    <citation type="journal article" date="2021" name="Nat. Commun.">
        <title>Genetic determinants of endophytism in the Arabidopsis root mycobiome.</title>
        <authorList>
            <person name="Mesny F."/>
            <person name="Miyauchi S."/>
            <person name="Thiergart T."/>
            <person name="Pickel B."/>
            <person name="Atanasova L."/>
            <person name="Karlsson M."/>
            <person name="Huettel B."/>
            <person name="Barry K.W."/>
            <person name="Haridas S."/>
            <person name="Chen C."/>
            <person name="Bauer D."/>
            <person name="Andreopoulos W."/>
            <person name="Pangilinan J."/>
            <person name="LaButti K."/>
            <person name="Riley R."/>
            <person name="Lipzen A."/>
            <person name="Clum A."/>
            <person name="Drula E."/>
            <person name="Henrissat B."/>
            <person name="Kohler A."/>
            <person name="Grigoriev I.V."/>
            <person name="Martin F.M."/>
            <person name="Hacquard S."/>
        </authorList>
    </citation>
    <scope>NUCLEOTIDE SEQUENCE</scope>
    <source>
        <strain evidence="2">MPI-CAGE-CH-0230</strain>
    </source>
</reference>
<comment type="caution">
    <text evidence="2">The sequence shown here is derived from an EMBL/GenBank/DDBJ whole genome shotgun (WGS) entry which is preliminary data.</text>
</comment>
<keyword evidence="3" id="KW-1185">Reference proteome</keyword>
<organism evidence="2 3">
    <name type="scientific">Microdochium trichocladiopsis</name>
    <dbReference type="NCBI Taxonomy" id="1682393"/>
    <lineage>
        <taxon>Eukaryota</taxon>
        <taxon>Fungi</taxon>
        <taxon>Dikarya</taxon>
        <taxon>Ascomycota</taxon>
        <taxon>Pezizomycotina</taxon>
        <taxon>Sordariomycetes</taxon>
        <taxon>Xylariomycetidae</taxon>
        <taxon>Xylariales</taxon>
        <taxon>Microdochiaceae</taxon>
        <taxon>Microdochium</taxon>
    </lineage>
</organism>
<evidence type="ECO:0000256" key="1">
    <source>
        <dbReference type="SAM" id="MobiDB-lite"/>
    </source>
</evidence>
<gene>
    <name evidence="2" type="ORF">B0I36DRAFT_313742</name>
</gene>
<protein>
    <submittedName>
        <fullName evidence="2">Uncharacterized protein</fullName>
    </submittedName>
</protein>
<sequence>MSGYVLQQRTLNKLRTAVIQQMQPRPSPKIFLPDKFKDQATAGESGAFANMDLDGSDRGSSTSDNIDGTDALYIEVRPTVPDDSEESPEKNQQQQQQKVLSSDGSADDSAEEPEVVVEKPMTNAERRRKIKEEIRRLAQSGEPVYYQRRLW</sequence>
<dbReference type="Proteomes" id="UP000756346">
    <property type="component" value="Unassembled WGS sequence"/>
</dbReference>
<evidence type="ECO:0000313" key="2">
    <source>
        <dbReference type="EMBL" id="KAH7037306.1"/>
    </source>
</evidence>
<accession>A0A9P8YAX4</accession>
<dbReference type="RefSeq" id="XP_046016427.1">
    <property type="nucleotide sequence ID" value="XM_046152668.1"/>
</dbReference>
<feature type="region of interest" description="Disordered" evidence="1">
    <location>
        <begin position="47"/>
        <end position="128"/>
    </location>
</feature>
<name>A0A9P8YAX4_9PEZI</name>
<feature type="compositionally biased region" description="Low complexity" evidence="1">
    <location>
        <begin position="92"/>
        <end position="104"/>
    </location>
</feature>
<feature type="compositionally biased region" description="Acidic residues" evidence="1">
    <location>
        <begin position="105"/>
        <end position="115"/>
    </location>
</feature>
<dbReference type="AlphaFoldDB" id="A0A9P8YAX4"/>
<evidence type="ECO:0000313" key="3">
    <source>
        <dbReference type="Proteomes" id="UP000756346"/>
    </source>
</evidence>
<proteinExistence type="predicted"/>
<dbReference type="EMBL" id="JAGTJQ010000002">
    <property type="protein sequence ID" value="KAH7037306.1"/>
    <property type="molecule type" value="Genomic_DNA"/>
</dbReference>
<dbReference type="GeneID" id="70182214"/>
<dbReference type="OrthoDB" id="5367275at2759"/>